<evidence type="ECO:0000256" key="5">
    <source>
        <dbReference type="ARBA" id="ARBA00022723"/>
    </source>
</evidence>
<dbReference type="EMBL" id="SJTH01000004">
    <property type="protein sequence ID" value="TCJ05480.1"/>
    <property type="molecule type" value="Genomic_DNA"/>
</dbReference>
<dbReference type="InterPro" id="IPR050264">
    <property type="entry name" value="Bact_CCA-adding_enz_type3_sf"/>
</dbReference>
<evidence type="ECO:0000259" key="14">
    <source>
        <dbReference type="Pfam" id="PF13735"/>
    </source>
</evidence>
<sequence>MKEPFLSAIPLLTKIEDEGYEAYFVGGSVRDVLLGREIDDVDIATSATPQEIQAIFPKTIDVGVEHGTIVVLYGGRTYEVTTFRTESEYEDCRRPSEVQFIRSLREDLKRRDFTMNAIAMDRTGQLIDPFYGRQAIENKVIQTVGKAEERFSEDALRMMRAVRFFSQLNFGIETTTGEALIQYAHLLKHISTERKLIEFEKLLAGKNRRNALEMLHATGLYTYLPGMAPYSEGLTRMYKYDTANLIIEEMWAFLIYQLRINESEINSFLKAWKLPIKKIKKVIQIVKWLKIRVKMDWTVDFLYEAGMETILSTEKIYNLLHNQEINYRIDDLYQQYEALPIKQRSELNVTGNDLQLWFQKKQGPWIKEKLERVEKAVIHRKVSNHNQSIREWLIACNQN</sequence>
<dbReference type="GO" id="GO:0005524">
    <property type="term" value="F:ATP binding"/>
    <property type="evidence" value="ECO:0007669"/>
    <property type="project" value="UniProtKB-UniRule"/>
</dbReference>
<feature type="binding site" evidence="11">
    <location>
        <position position="160"/>
    </location>
    <ligand>
        <name>CTP</name>
        <dbReference type="ChEBI" id="CHEBI:37563"/>
    </ligand>
</feature>
<protein>
    <recommendedName>
        <fullName evidence="11">CCA-adding enzyme</fullName>
        <ecNumber evidence="11">2.7.7.72</ecNumber>
    </recommendedName>
    <alternativeName>
        <fullName evidence="11">CCA tRNA nucleotidyltransferase</fullName>
    </alternativeName>
    <alternativeName>
        <fullName evidence="11">tRNA CCA-pyrophosphorylase</fullName>
    </alternativeName>
    <alternativeName>
        <fullName evidence="11">tRNA adenylyl-/cytidylyl- transferase</fullName>
    </alternativeName>
    <alternativeName>
        <fullName evidence="11">tRNA nucleotidyltransferase</fullName>
    </alternativeName>
    <alternativeName>
        <fullName evidence="11">tRNA-NT</fullName>
    </alternativeName>
</protein>
<feature type="binding site" evidence="11">
    <location>
        <position position="30"/>
    </location>
    <ligand>
        <name>CTP</name>
        <dbReference type="ChEBI" id="CHEBI:37563"/>
    </ligand>
</feature>
<feature type="binding site" evidence="11">
    <location>
        <position position="30"/>
    </location>
    <ligand>
        <name>ATP</name>
        <dbReference type="ChEBI" id="CHEBI:30616"/>
    </ligand>
</feature>
<reference evidence="15 16" key="1">
    <citation type="submission" date="2019-03" db="EMBL/GenBank/DDBJ databases">
        <authorList>
            <person name="Jensen L."/>
            <person name="Storgaard J."/>
            <person name="Sulaj E."/>
            <person name="Schramm A."/>
            <person name="Marshall I.P.G."/>
        </authorList>
    </citation>
    <scope>NUCLEOTIDE SEQUENCE [LARGE SCALE GENOMIC DNA]</scope>
    <source>
        <strain evidence="15 16">2017H2G3</strain>
    </source>
</reference>
<evidence type="ECO:0000256" key="10">
    <source>
        <dbReference type="ARBA" id="ARBA00022884"/>
    </source>
</evidence>
<evidence type="ECO:0000256" key="3">
    <source>
        <dbReference type="ARBA" id="ARBA00022694"/>
    </source>
</evidence>
<evidence type="ECO:0000259" key="13">
    <source>
        <dbReference type="Pfam" id="PF12627"/>
    </source>
</evidence>
<dbReference type="EC" id="2.7.7.72" evidence="11"/>
<feature type="domain" description="CCA-adding enzyme C-terminal" evidence="14">
    <location>
        <begin position="248"/>
        <end position="393"/>
    </location>
</feature>
<dbReference type="RefSeq" id="WP_131236288.1">
    <property type="nucleotide sequence ID" value="NZ_SJTH01000004.1"/>
</dbReference>
<dbReference type="PANTHER" id="PTHR46173:SF1">
    <property type="entry name" value="CCA TRNA NUCLEOTIDYLTRANSFERASE 1, MITOCHONDRIAL"/>
    <property type="match status" value="1"/>
</dbReference>
<dbReference type="AlphaFoldDB" id="A0A4R1B497"/>
<evidence type="ECO:0000259" key="12">
    <source>
        <dbReference type="Pfam" id="PF01743"/>
    </source>
</evidence>
<keyword evidence="4 11" id="KW-0548">Nucleotidyltransferase</keyword>
<comment type="caution">
    <text evidence="15">The sequence shown here is derived from an EMBL/GenBank/DDBJ whole genome shotgun (WGS) entry which is preliminary data.</text>
</comment>
<dbReference type="Pfam" id="PF01743">
    <property type="entry name" value="PolyA_pol"/>
    <property type="match status" value="1"/>
</dbReference>
<feature type="binding site" evidence="11">
    <location>
        <position position="42"/>
    </location>
    <ligand>
        <name>Mg(2+)</name>
        <dbReference type="ChEBI" id="CHEBI:18420"/>
    </ligand>
</feature>
<keyword evidence="16" id="KW-1185">Reference proteome</keyword>
<comment type="similarity">
    <text evidence="11">Belongs to the tRNA nucleotidyltransferase/poly(A) polymerase family. Bacterial CCA-adding enzyme type 3 subfamily.</text>
</comment>
<evidence type="ECO:0000256" key="11">
    <source>
        <dbReference type="HAMAP-Rule" id="MF_01263"/>
    </source>
</evidence>
<dbReference type="Gene3D" id="1.10.246.80">
    <property type="match status" value="1"/>
</dbReference>
<gene>
    <name evidence="11" type="primary">cca</name>
    <name evidence="15" type="ORF">E0Y62_04850</name>
</gene>
<feature type="binding site" evidence="11">
    <location>
        <position position="160"/>
    </location>
    <ligand>
        <name>ATP</name>
        <dbReference type="ChEBI" id="CHEBI:30616"/>
    </ligand>
</feature>
<keyword evidence="9 11" id="KW-0460">Magnesium</keyword>
<dbReference type="HAMAP" id="MF_01263">
    <property type="entry name" value="CCA_bact_type3"/>
    <property type="match status" value="1"/>
</dbReference>
<comment type="catalytic activity">
    <reaction evidence="11">
        <text>a tRNA with a 3' CCA end + 2 CTP + ATP = a tRNA with a 3' CCACCA end + 3 diphosphate</text>
        <dbReference type="Rhea" id="RHEA:76235"/>
        <dbReference type="Rhea" id="RHEA-COMP:10468"/>
        <dbReference type="Rhea" id="RHEA-COMP:18655"/>
        <dbReference type="ChEBI" id="CHEBI:30616"/>
        <dbReference type="ChEBI" id="CHEBI:33019"/>
        <dbReference type="ChEBI" id="CHEBI:37563"/>
        <dbReference type="ChEBI" id="CHEBI:83071"/>
        <dbReference type="ChEBI" id="CHEBI:195187"/>
    </reaction>
</comment>
<dbReference type="Gene3D" id="1.20.58.560">
    <property type="match status" value="1"/>
</dbReference>
<dbReference type="Gene3D" id="1.10.110.30">
    <property type="match status" value="1"/>
</dbReference>
<dbReference type="Proteomes" id="UP000293846">
    <property type="component" value="Unassembled WGS sequence"/>
</dbReference>
<evidence type="ECO:0000313" key="16">
    <source>
        <dbReference type="Proteomes" id="UP000293846"/>
    </source>
</evidence>
<accession>A0A4R1B497</accession>
<feature type="binding site" evidence="11">
    <location>
        <position position="157"/>
    </location>
    <ligand>
        <name>CTP</name>
        <dbReference type="ChEBI" id="CHEBI:37563"/>
    </ligand>
</feature>
<dbReference type="GO" id="GO:0160016">
    <property type="term" value="F:CCACCA tRNA nucleotidyltransferase activity"/>
    <property type="evidence" value="ECO:0007669"/>
    <property type="project" value="RHEA"/>
</dbReference>
<dbReference type="GO" id="GO:0001680">
    <property type="term" value="P:tRNA 3'-terminal CCA addition"/>
    <property type="evidence" value="ECO:0007669"/>
    <property type="project" value="UniProtKB-UniRule"/>
</dbReference>
<dbReference type="PANTHER" id="PTHR46173">
    <property type="entry name" value="CCA TRNA NUCLEOTIDYLTRANSFERASE 1, MITOCHONDRIAL"/>
    <property type="match status" value="1"/>
</dbReference>
<evidence type="ECO:0000256" key="7">
    <source>
        <dbReference type="ARBA" id="ARBA00022800"/>
    </source>
</evidence>
<organism evidence="15 16">
    <name type="scientific">Cytobacillus praedii</name>
    <dbReference type="NCBI Taxonomy" id="1742358"/>
    <lineage>
        <taxon>Bacteria</taxon>
        <taxon>Bacillati</taxon>
        <taxon>Bacillota</taxon>
        <taxon>Bacilli</taxon>
        <taxon>Bacillales</taxon>
        <taxon>Bacillaceae</taxon>
        <taxon>Cytobacillus</taxon>
    </lineage>
</organism>
<evidence type="ECO:0000256" key="8">
    <source>
        <dbReference type="ARBA" id="ARBA00022840"/>
    </source>
</evidence>
<feature type="binding site" evidence="11">
    <location>
        <position position="163"/>
    </location>
    <ligand>
        <name>ATP</name>
        <dbReference type="ChEBI" id="CHEBI:30616"/>
    </ligand>
</feature>
<dbReference type="GO" id="GO:0042245">
    <property type="term" value="P:RNA repair"/>
    <property type="evidence" value="ECO:0007669"/>
    <property type="project" value="UniProtKB-KW"/>
</dbReference>
<feature type="binding site" evidence="11">
    <location>
        <position position="27"/>
    </location>
    <ligand>
        <name>CTP</name>
        <dbReference type="ChEBI" id="CHEBI:37563"/>
    </ligand>
</feature>
<comment type="miscellaneous">
    <text evidence="11">A single active site specifically recognizes both ATP and CTP and is responsible for their addition.</text>
</comment>
<dbReference type="InterPro" id="IPR032828">
    <property type="entry name" value="PolyA_RNA-bd"/>
</dbReference>
<evidence type="ECO:0000256" key="6">
    <source>
        <dbReference type="ARBA" id="ARBA00022741"/>
    </source>
</evidence>
<dbReference type="Gene3D" id="3.30.460.10">
    <property type="entry name" value="Beta Polymerase, domain 2"/>
    <property type="match status" value="1"/>
</dbReference>
<feature type="binding site" evidence="11">
    <location>
        <position position="163"/>
    </location>
    <ligand>
        <name>CTP</name>
        <dbReference type="ChEBI" id="CHEBI:37563"/>
    </ligand>
</feature>
<keyword evidence="2 11" id="KW-0808">Transferase</keyword>
<comment type="catalytic activity">
    <reaction evidence="11">
        <text>a tRNA precursor + 2 CTP + ATP = a tRNA with a 3' CCA end + 3 diphosphate</text>
        <dbReference type="Rhea" id="RHEA:14433"/>
        <dbReference type="Rhea" id="RHEA-COMP:10465"/>
        <dbReference type="Rhea" id="RHEA-COMP:10468"/>
        <dbReference type="ChEBI" id="CHEBI:30616"/>
        <dbReference type="ChEBI" id="CHEBI:33019"/>
        <dbReference type="ChEBI" id="CHEBI:37563"/>
        <dbReference type="ChEBI" id="CHEBI:74896"/>
        <dbReference type="ChEBI" id="CHEBI:83071"/>
        <dbReference type="EC" id="2.7.7.72"/>
    </reaction>
</comment>
<feature type="domain" description="tRNA nucleotidyltransferase/poly(A) polymerase RNA and SrmB- binding" evidence="13">
    <location>
        <begin position="169"/>
        <end position="229"/>
    </location>
</feature>
<feature type="binding site" evidence="11">
    <location>
        <position position="40"/>
    </location>
    <ligand>
        <name>Mg(2+)</name>
        <dbReference type="ChEBI" id="CHEBI:18420"/>
    </ligand>
</feature>
<dbReference type="GO" id="GO:0000049">
    <property type="term" value="F:tRNA binding"/>
    <property type="evidence" value="ECO:0007669"/>
    <property type="project" value="UniProtKB-UniRule"/>
</dbReference>
<dbReference type="GO" id="GO:0004810">
    <property type="term" value="F:CCA tRNA nucleotidyltransferase activity"/>
    <property type="evidence" value="ECO:0007669"/>
    <property type="project" value="UniProtKB-UniRule"/>
</dbReference>
<dbReference type="Pfam" id="PF13735">
    <property type="entry name" value="tRNA_NucTran2_2"/>
    <property type="match status" value="1"/>
</dbReference>
<keyword evidence="7 11" id="KW-0692">RNA repair</keyword>
<evidence type="ECO:0000256" key="1">
    <source>
        <dbReference type="ARBA" id="ARBA00001946"/>
    </source>
</evidence>
<keyword evidence="5 11" id="KW-0479">Metal-binding</keyword>
<feature type="binding site" evidence="11">
    <location>
        <position position="157"/>
    </location>
    <ligand>
        <name>ATP</name>
        <dbReference type="ChEBI" id="CHEBI:30616"/>
    </ligand>
</feature>
<evidence type="ECO:0000256" key="4">
    <source>
        <dbReference type="ARBA" id="ARBA00022695"/>
    </source>
</evidence>
<feature type="binding site" evidence="11">
    <location>
        <position position="27"/>
    </location>
    <ligand>
        <name>ATP</name>
        <dbReference type="ChEBI" id="CHEBI:30616"/>
    </ligand>
</feature>
<evidence type="ECO:0000256" key="9">
    <source>
        <dbReference type="ARBA" id="ARBA00022842"/>
    </source>
</evidence>
<keyword evidence="10 11" id="KW-0694">RNA-binding</keyword>
<dbReference type="GO" id="GO:0000287">
    <property type="term" value="F:magnesium ion binding"/>
    <property type="evidence" value="ECO:0007669"/>
    <property type="project" value="UniProtKB-UniRule"/>
</dbReference>
<dbReference type="Pfam" id="PF12627">
    <property type="entry name" value="PolyA_pol_RNAbd"/>
    <property type="match status" value="1"/>
</dbReference>
<evidence type="ECO:0000256" key="2">
    <source>
        <dbReference type="ARBA" id="ARBA00022679"/>
    </source>
</evidence>
<comment type="subunit">
    <text evidence="11">Homodimer.</text>
</comment>
<dbReference type="CDD" id="cd05398">
    <property type="entry name" value="NT_ClassII-CCAase"/>
    <property type="match status" value="1"/>
</dbReference>
<feature type="binding site" evidence="11">
    <location>
        <position position="111"/>
    </location>
    <ligand>
        <name>CTP</name>
        <dbReference type="ChEBI" id="CHEBI:37563"/>
    </ligand>
</feature>
<comment type="function">
    <text evidence="11">Catalyzes the addition and repair of the essential 3'-terminal CCA sequence in tRNAs without using a nucleic acid template. Adds these three nucleotides in the order of C, C, and A to the tRNA nucleotide-73, using CTP and ATP as substrates and producing inorganic pyrophosphate. tRNA 3'-terminal CCA addition is required both for tRNA processing and repair. Also involved in tRNA surveillance by mediating tandem CCA addition to generate a CCACCA at the 3' terminus of unstable tRNAs. While stable tRNAs receive only 3'-terminal CCA, unstable tRNAs are marked with CCACCA and rapidly degraded.</text>
</comment>
<feature type="domain" description="Poly A polymerase head" evidence="12">
    <location>
        <begin position="22"/>
        <end position="141"/>
    </location>
</feature>
<comment type="cofactor">
    <cofactor evidence="1 11">
        <name>Mg(2+)</name>
        <dbReference type="ChEBI" id="CHEBI:18420"/>
    </cofactor>
</comment>
<feature type="binding site" evidence="11">
    <location>
        <position position="111"/>
    </location>
    <ligand>
        <name>ATP</name>
        <dbReference type="ChEBI" id="CHEBI:30616"/>
    </ligand>
</feature>
<dbReference type="InterPro" id="IPR043519">
    <property type="entry name" value="NT_sf"/>
</dbReference>
<dbReference type="InterPro" id="IPR002646">
    <property type="entry name" value="PolA_pol_head_dom"/>
</dbReference>
<dbReference type="OrthoDB" id="9805698at2"/>
<dbReference type="InterPro" id="IPR032810">
    <property type="entry name" value="CCA-adding_enz_C"/>
</dbReference>
<dbReference type="SUPFAM" id="SSF81891">
    <property type="entry name" value="Poly A polymerase C-terminal region-like"/>
    <property type="match status" value="1"/>
</dbReference>
<evidence type="ECO:0000313" key="15">
    <source>
        <dbReference type="EMBL" id="TCJ05480.1"/>
    </source>
</evidence>
<keyword evidence="6 11" id="KW-0547">Nucleotide-binding</keyword>
<keyword evidence="3 11" id="KW-0819">tRNA processing</keyword>
<proteinExistence type="inferred from homology"/>
<dbReference type="STRING" id="1742358.GCA_001439605_05073"/>
<name>A0A4R1B497_9BACI</name>
<feature type="binding site" evidence="11">
    <location>
        <position position="154"/>
    </location>
    <ligand>
        <name>ATP</name>
        <dbReference type="ChEBI" id="CHEBI:30616"/>
    </ligand>
</feature>
<dbReference type="InterPro" id="IPR023068">
    <property type="entry name" value="CCA-adding_enz_firmicutes"/>
</dbReference>
<keyword evidence="8 11" id="KW-0067">ATP-binding</keyword>
<dbReference type="SUPFAM" id="SSF81301">
    <property type="entry name" value="Nucleotidyltransferase"/>
    <property type="match status" value="1"/>
</dbReference>
<dbReference type="NCBIfam" id="NF009814">
    <property type="entry name" value="PRK13299.1"/>
    <property type="match status" value="1"/>
</dbReference>
<feature type="binding site" evidence="11">
    <location>
        <position position="154"/>
    </location>
    <ligand>
        <name>CTP</name>
        <dbReference type="ChEBI" id="CHEBI:37563"/>
    </ligand>
</feature>